<gene>
    <name evidence="1" type="ORF">RCC_06217</name>
</gene>
<dbReference type="EMBL" id="FJUY01000009">
    <property type="protein sequence ID" value="CZT20358.1"/>
    <property type="molecule type" value="Genomic_DNA"/>
</dbReference>
<dbReference type="RefSeq" id="XP_023627247.1">
    <property type="nucleotide sequence ID" value="XM_023771479.1"/>
</dbReference>
<proteinExistence type="predicted"/>
<dbReference type="AlphaFoldDB" id="A0A2D3UY48"/>
<keyword evidence="2" id="KW-1185">Reference proteome</keyword>
<dbReference type="STRING" id="112498.A0A2D3UY48"/>
<reference evidence="1 2" key="1">
    <citation type="submission" date="2016-03" db="EMBL/GenBank/DDBJ databases">
        <authorList>
            <person name="Ploux O."/>
        </authorList>
    </citation>
    <scope>NUCLEOTIDE SEQUENCE [LARGE SCALE GENOMIC DNA]</scope>
    <source>
        <strain evidence="1 2">URUG2</strain>
    </source>
</reference>
<evidence type="ECO:0008006" key="3">
    <source>
        <dbReference type="Google" id="ProtNLM"/>
    </source>
</evidence>
<organism evidence="1 2">
    <name type="scientific">Ramularia collo-cygni</name>
    <dbReference type="NCBI Taxonomy" id="112498"/>
    <lineage>
        <taxon>Eukaryota</taxon>
        <taxon>Fungi</taxon>
        <taxon>Dikarya</taxon>
        <taxon>Ascomycota</taxon>
        <taxon>Pezizomycotina</taxon>
        <taxon>Dothideomycetes</taxon>
        <taxon>Dothideomycetidae</taxon>
        <taxon>Mycosphaerellales</taxon>
        <taxon>Mycosphaerellaceae</taxon>
        <taxon>Ramularia</taxon>
    </lineage>
</organism>
<dbReference type="Proteomes" id="UP000225277">
    <property type="component" value="Unassembled WGS sequence"/>
</dbReference>
<name>A0A2D3UY48_9PEZI</name>
<dbReference type="GeneID" id="35601358"/>
<protein>
    <recommendedName>
        <fullName evidence="3">Suppressor of anucleate metulae protein B</fullName>
    </recommendedName>
</protein>
<evidence type="ECO:0000313" key="2">
    <source>
        <dbReference type="Proteomes" id="UP000225277"/>
    </source>
</evidence>
<accession>A0A2D3UY48</accession>
<dbReference type="OrthoDB" id="3649057at2759"/>
<sequence>METTTATQPICSVCSREAPQPLLICFNCSEGTDSDGKISLTNYCGTRCRDGDDSNHAGICKLKNNRKALYRAGEILQAAFYIWREVAFDINIESVWKNEEGILCYREREYDSGVTLYRFPDHLIPDSRDKVKILSFIACTDAQTHMFELSKRLLEGLVTNPCELTVTVDPECLTVHRYYDWGLDQETFDHEVIEVVLGGDSEASEGYVIDMAGAQHGQFKAVVPSRSYIPDCAERAVRRKGLQIVWAANVEMRKRMKVAMDDWEREACCTVQLLPRCRMRKYEEGKATLLARIRGALEQYVDELEVSEKRSSSGNG</sequence>
<evidence type="ECO:0000313" key="1">
    <source>
        <dbReference type="EMBL" id="CZT20358.1"/>
    </source>
</evidence>